<feature type="region of interest" description="Disordered" evidence="1">
    <location>
        <begin position="91"/>
        <end position="114"/>
    </location>
</feature>
<sequence length="114" mass="12827">MKSNKKMKKYDIDGSLPHQIHAPSFKGTGIEIEPPFENSFGVIIGDSKYTSPNSPLENWSDKTDPAIMSGDEWVHPTNDIGWNTSENKELLESKKQPQGYPFMHPTKDVNHGND</sequence>
<reference evidence="2 3" key="1">
    <citation type="journal article" date="2015" name="BMC Genomics">
        <title>Transcriptome analysis of thermophilic methylotrophic Bacillus methanolicus MGA3 using RNA-sequencing provides detailed insights into its previously uncharted transcriptional landscape.</title>
        <authorList>
            <person name="Irla M."/>
            <person name="Neshat A."/>
            <person name="Brautaset T."/>
            <person name="Ruckert C."/>
            <person name="Kalinowski J."/>
            <person name="Wendisch V.F."/>
        </authorList>
    </citation>
    <scope>NUCLEOTIDE SEQUENCE [LARGE SCALE GENOMIC DNA]</scope>
    <source>
        <strain evidence="3">MGA3 / ATCC 53907</strain>
    </source>
</reference>
<name>I3E7Z3_BACMM</name>
<protein>
    <recommendedName>
        <fullName evidence="4">DUF3905 domain-containing protein</fullName>
    </recommendedName>
</protein>
<dbReference type="OrthoDB" id="2695269at2"/>
<proteinExistence type="predicted"/>
<feature type="compositionally biased region" description="Basic and acidic residues" evidence="1">
    <location>
        <begin position="105"/>
        <end position="114"/>
    </location>
</feature>
<feature type="region of interest" description="Disordered" evidence="1">
    <location>
        <begin position="1"/>
        <end position="20"/>
    </location>
</feature>
<evidence type="ECO:0000313" key="3">
    <source>
        <dbReference type="Proteomes" id="UP000027602"/>
    </source>
</evidence>
<dbReference type="Proteomes" id="UP000027602">
    <property type="component" value="Chromosome"/>
</dbReference>
<dbReference type="eggNOG" id="ENOG5031VRG">
    <property type="taxonomic scope" value="Bacteria"/>
</dbReference>
<dbReference type="STRING" id="796606.BMMGA3_04990"/>
<dbReference type="HOGENOM" id="CLU_147824_0_0_9"/>
<evidence type="ECO:0000313" key="2">
    <source>
        <dbReference type="EMBL" id="AIE59430.1"/>
    </source>
</evidence>
<dbReference type="Pfam" id="PF13045">
    <property type="entry name" value="DUF3905"/>
    <property type="match status" value="1"/>
</dbReference>
<keyword evidence="3" id="KW-1185">Reference proteome</keyword>
<organism evidence="2 3">
    <name type="scientific">Bacillus methanolicus (strain MGA3 / ATCC 53907)</name>
    <dbReference type="NCBI Taxonomy" id="796606"/>
    <lineage>
        <taxon>Bacteria</taxon>
        <taxon>Bacillati</taxon>
        <taxon>Bacillota</taxon>
        <taxon>Bacilli</taxon>
        <taxon>Bacillales</taxon>
        <taxon>Bacillaceae</taxon>
        <taxon>Bacillus</taxon>
    </lineage>
</organism>
<evidence type="ECO:0000256" key="1">
    <source>
        <dbReference type="SAM" id="MobiDB-lite"/>
    </source>
</evidence>
<evidence type="ECO:0008006" key="4">
    <source>
        <dbReference type="Google" id="ProtNLM"/>
    </source>
</evidence>
<dbReference type="RefSeq" id="WP_004433746.1">
    <property type="nucleotide sequence ID" value="NZ_ADWW01000002.1"/>
</dbReference>
<dbReference type="AlphaFoldDB" id="I3E7Z3"/>
<dbReference type="KEGG" id="bmet:BMMGA3_04990"/>
<accession>I3E7Z3</accession>
<dbReference type="InterPro" id="IPR024999">
    <property type="entry name" value="DUF3905"/>
</dbReference>
<gene>
    <name evidence="2" type="ORF">BMMGA3_04990</name>
</gene>
<dbReference type="EMBL" id="CP007739">
    <property type="protein sequence ID" value="AIE59430.1"/>
    <property type="molecule type" value="Genomic_DNA"/>
</dbReference>